<dbReference type="InterPro" id="IPR042119">
    <property type="entry name" value="QueA_dom2"/>
</dbReference>
<keyword evidence="4" id="KW-0671">Queuosine biosynthesis</keyword>
<protein>
    <submittedName>
        <fullName evidence="5">S-adenosylmethionine:tRNA ribosyltransferase-isomerase</fullName>
    </submittedName>
</protein>
<evidence type="ECO:0000256" key="1">
    <source>
        <dbReference type="ARBA" id="ARBA00022490"/>
    </source>
</evidence>
<dbReference type="Pfam" id="PF02547">
    <property type="entry name" value="Queuosine_synth"/>
    <property type="match status" value="1"/>
</dbReference>
<proteinExistence type="predicted"/>
<dbReference type="RefSeq" id="WP_123121545.1">
    <property type="nucleotide sequence ID" value="NZ_RJJR01000013.1"/>
</dbReference>
<dbReference type="InterPro" id="IPR003699">
    <property type="entry name" value="QueA"/>
</dbReference>
<keyword evidence="6" id="KW-1185">Reference proteome</keyword>
<evidence type="ECO:0000313" key="6">
    <source>
        <dbReference type="Proteomes" id="UP000267223"/>
    </source>
</evidence>
<dbReference type="PANTHER" id="PTHR30307:SF0">
    <property type="entry name" value="S-ADENOSYLMETHIONINE:TRNA RIBOSYLTRANSFERASE-ISOMERASE"/>
    <property type="match status" value="1"/>
</dbReference>
<dbReference type="GO" id="GO:0008616">
    <property type="term" value="P:tRNA queuosine(34) biosynthetic process"/>
    <property type="evidence" value="ECO:0007669"/>
    <property type="project" value="UniProtKB-KW"/>
</dbReference>
<evidence type="ECO:0000256" key="4">
    <source>
        <dbReference type="ARBA" id="ARBA00022785"/>
    </source>
</evidence>
<keyword evidence="2 5" id="KW-0808">Transferase</keyword>
<dbReference type="OrthoDB" id="9805933at2"/>
<sequence length="410" mass="47140">MHPKDLTIEDFNYHLPEEKIAIYPLAQRDQSKLLIYKNEKISEDIYRNVAEYLPRNSFLVFNDTKVIKARILFQKPTGGVIEIFCLEPHEKISDYAVVLQQKKSTNWKCMIGGAGKLKEKFLLKKFFIGENEITLKALLIEKLSDAYVVQLSWNPGGYSFAEIMEHAGQTPLPPYIKRKVEESDSEKYQTIYSHYEGSVAAPTAGLHFTEEIFSSLKSKKIGTGFVTLHVGAGTFKPVKADKMEGHEMHAEWIDVSAKFIEQLIQHIPNDIVCVGTTSVRTVESLYWMGLKTFLNPEIEFEKLKINQWEVYEGELLKMKLSAKESLTSLLNYLIIKKTERLLIQTQIIIAPGYEFKIMRCIITNFHQPKSTLLLLVSALIGENWKKIYEYALSHDFRFLSYGDGCLIFKD</sequence>
<dbReference type="SUPFAM" id="SSF111337">
    <property type="entry name" value="QueA-like"/>
    <property type="match status" value="1"/>
</dbReference>
<dbReference type="Gene3D" id="3.40.1780.10">
    <property type="entry name" value="QueA-like"/>
    <property type="match status" value="1"/>
</dbReference>
<dbReference type="InterPro" id="IPR036100">
    <property type="entry name" value="QueA_sf"/>
</dbReference>
<keyword evidence="5" id="KW-0413">Isomerase</keyword>
<name>A0A3M9N9R4_9BACT</name>
<dbReference type="PANTHER" id="PTHR30307">
    <property type="entry name" value="S-ADENOSYLMETHIONINE:TRNA RIBOSYLTRANSFERASE-ISOMERASE"/>
    <property type="match status" value="1"/>
</dbReference>
<dbReference type="Gene3D" id="2.40.10.240">
    <property type="entry name" value="QueA-like"/>
    <property type="match status" value="1"/>
</dbReference>
<comment type="caution">
    <text evidence="5">The sequence shown here is derived from an EMBL/GenBank/DDBJ whole genome shotgun (WGS) entry which is preliminary data.</text>
</comment>
<dbReference type="GO" id="GO:0051075">
    <property type="term" value="F:S-adenosylmethionine:tRNA ribosyltransferase-isomerase activity"/>
    <property type="evidence" value="ECO:0007669"/>
    <property type="project" value="TreeGrafter"/>
</dbReference>
<keyword evidence="1" id="KW-0963">Cytoplasm</keyword>
<dbReference type="InterPro" id="IPR042118">
    <property type="entry name" value="QueA_dom1"/>
</dbReference>
<dbReference type="Proteomes" id="UP000267223">
    <property type="component" value="Unassembled WGS sequence"/>
</dbReference>
<accession>A0A3M9N9R4</accession>
<organism evidence="5 6">
    <name type="scientific">Hanamia caeni</name>
    <dbReference type="NCBI Taxonomy" id="2294116"/>
    <lineage>
        <taxon>Bacteria</taxon>
        <taxon>Pseudomonadati</taxon>
        <taxon>Bacteroidota</taxon>
        <taxon>Chitinophagia</taxon>
        <taxon>Chitinophagales</taxon>
        <taxon>Chitinophagaceae</taxon>
        <taxon>Hanamia</taxon>
    </lineage>
</organism>
<reference evidence="5 6" key="1">
    <citation type="submission" date="2018-11" db="EMBL/GenBank/DDBJ databases">
        <title>Draft genome sequence of Ferruginibacter sp. BO-59.</title>
        <authorList>
            <person name="Im W.T."/>
        </authorList>
    </citation>
    <scope>NUCLEOTIDE SEQUENCE [LARGE SCALE GENOMIC DNA]</scope>
    <source>
        <strain evidence="5 6">BO-59</strain>
    </source>
</reference>
<evidence type="ECO:0000256" key="2">
    <source>
        <dbReference type="ARBA" id="ARBA00022679"/>
    </source>
</evidence>
<evidence type="ECO:0000256" key="3">
    <source>
        <dbReference type="ARBA" id="ARBA00022691"/>
    </source>
</evidence>
<dbReference type="EMBL" id="RJJR01000013">
    <property type="protein sequence ID" value="RNI34486.1"/>
    <property type="molecule type" value="Genomic_DNA"/>
</dbReference>
<keyword evidence="3" id="KW-0949">S-adenosyl-L-methionine</keyword>
<gene>
    <name evidence="5" type="ORF">EFY79_14990</name>
</gene>
<dbReference type="AlphaFoldDB" id="A0A3M9N9R4"/>
<evidence type="ECO:0000313" key="5">
    <source>
        <dbReference type="EMBL" id="RNI34486.1"/>
    </source>
</evidence>